<dbReference type="Proteomes" id="UP000184192">
    <property type="component" value="Unassembled WGS sequence"/>
</dbReference>
<organism evidence="2 3">
    <name type="scientific">Bacteroides stercorirosoris</name>
    <dbReference type="NCBI Taxonomy" id="871324"/>
    <lineage>
        <taxon>Bacteria</taxon>
        <taxon>Pseudomonadati</taxon>
        <taxon>Bacteroidota</taxon>
        <taxon>Bacteroidia</taxon>
        <taxon>Bacteroidales</taxon>
        <taxon>Bacteroidaceae</taxon>
        <taxon>Bacteroides</taxon>
    </lineage>
</organism>
<proteinExistence type="predicted"/>
<keyword evidence="1" id="KW-0732">Signal</keyword>
<keyword evidence="3" id="KW-1185">Reference proteome</keyword>
<name>A0A1M6AL96_9BACE</name>
<reference evidence="3" key="1">
    <citation type="submission" date="2016-11" db="EMBL/GenBank/DDBJ databases">
        <authorList>
            <person name="Varghese N."/>
            <person name="Submissions S."/>
        </authorList>
    </citation>
    <scope>NUCLEOTIDE SEQUENCE [LARGE SCALE GENOMIC DNA]</scope>
    <source>
        <strain evidence="3">DSM 26884</strain>
    </source>
</reference>
<feature type="signal peptide" evidence="1">
    <location>
        <begin position="1"/>
        <end position="21"/>
    </location>
</feature>
<evidence type="ECO:0008006" key="4">
    <source>
        <dbReference type="Google" id="ProtNLM"/>
    </source>
</evidence>
<evidence type="ECO:0000313" key="3">
    <source>
        <dbReference type="Proteomes" id="UP000184192"/>
    </source>
</evidence>
<dbReference type="RefSeq" id="WP_073312490.1">
    <property type="nucleotide sequence ID" value="NZ_FQZN01000001.1"/>
</dbReference>
<dbReference type="EMBL" id="FQZN01000001">
    <property type="protein sequence ID" value="SHI36983.1"/>
    <property type="molecule type" value="Genomic_DNA"/>
</dbReference>
<accession>A0A1M6AL96</accession>
<dbReference type="GeneID" id="92710541"/>
<gene>
    <name evidence="2" type="ORF">SAMN05444350_101301</name>
</gene>
<feature type="chain" id="PRO_5012680462" description="DUF1573 domain-containing protein" evidence="1">
    <location>
        <begin position="22"/>
        <end position="184"/>
    </location>
</feature>
<protein>
    <recommendedName>
        <fullName evidence="4">DUF1573 domain-containing protein</fullName>
    </recommendedName>
</protein>
<sequence>MKNKILIVCMLLVCSTHTMYAQSFLKKLGKAVERELLSPAGSSDGRRDVSATKVTSPDPEVKVELRDCEQSGDFVKISLLIINQSQLEFALQLEADDGESMAFDPEGNVYKRGITFKFGGQQGDVAQCFLPRDTPVKCLVSIPVEEPIDLLTKVIVFCRGINTTLEKDQLQLTNIPVMHNELNY</sequence>
<evidence type="ECO:0000256" key="1">
    <source>
        <dbReference type="SAM" id="SignalP"/>
    </source>
</evidence>
<dbReference type="AlphaFoldDB" id="A0A1M6AL96"/>
<evidence type="ECO:0000313" key="2">
    <source>
        <dbReference type="EMBL" id="SHI36983.1"/>
    </source>
</evidence>